<dbReference type="InterPro" id="IPR029048">
    <property type="entry name" value="HSP70_C_sf"/>
</dbReference>
<keyword evidence="7" id="KW-0346">Stress response</keyword>
<evidence type="ECO:0000256" key="7">
    <source>
        <dbReference type="ARBA" id="ARBA00023016"/>
    </source>
</evidence>
<keyword evidence="9" id="KW-0175">Coiled coil</keyword>
<keyword evidence="12" id="KW-1185">Reference proteome</keyword>
<dbReference type="Gene3D" id="2.60.34.10">
    <property type="entry name" value="Substrate Binding Domain Of DNAk, Chain A, domain 1"/>
    <property type="match status" value="1"/>
</dbReference>
<evidence type="ECO:0000256" key="8">
    <source>
        <dbReference type="RuleBase" id="RU003322"/>
    </source>
</evidence>
<dbReference type="EMBL" id="VIIS01001003">
    <property type="protein sequence ID" value="KAF0302863.1"/>
    <property type="molecule type" value="Genomic_DNA"/>
</dbReference>
<dbReference type="InterPro" id="IPR029047">
    <property type="entry name" value="HSP70_peptide-bd_sf"/>
</dbReference>
<gene>
    <name evidence="11" type="primary">Hsc70-3</name>
    <name evidence="11" type="ORF">FJT64_002928</name>
</gene>
<evidence type="ECO:0000313" key="11">
    <source>
        <dbReference type="EMBL" id="KAF0302863.1"/>
    </source>
</evidence>
<organism evidence="11 12">
    <name type="scientific">Amphibalanus amphitrite</name>
    <name type="common">Striped barnacle</name>
    <name type="synonym">Balanus amphitrite</name>
    <dbReference type="NCBI Taxonomy" id="1232801"/>
    <lineage>
        <taxon>Eukaryota</taxon>
        <taxon>Metazoa</taxon>
        <taxon>Ecdysozoa</taxon>
        <taxon>Arthropoda</taxon>
        <taxon>Crustacea</taxon>
        <taxon>Multicrustacea</taxon>
        <taxon>Cirripedia</taxon>
        <taxon>Thoracica</taxon>
        <taxon>Thoracicalcarea</taxon>
        <taxon>Balanomorpha</taxon>
        <taxon>Balanoidea</taxon>
        <taxon>Balanidae</taxon>
        <taxon>Amphibalaninae</taxon>
        <taxon>Amphibalanus</taxon>
    </lineage>
</organism>
<dbReference type="NCBIfam" id="NF001413">
    <property type="entry name" value="PRK00290.1"/>
    <property type="match status" value="1"/>
</dbReference>
<accession>A0A6A4WA66</accession>
<feature type="region of interest" description="Disordered" evidence="10">
    <location>
        <begin position="516"/>
        <end position="539"/>
    </location>
</feature>
<evidence type="ECO:0000256" key="5">
    <source>
        <dbReference type="ARBA" id="ARBA00022824"/>
    </source>
</evidence>
<keyword evidence="5" id="KW-0256">Endoplasmic reticulum</keyword>
<comment type="subcellular location">
    <subcellularLocation>
        <location evidence="1">Endoplasmic reticulum lumen</location>
    </subcellularLocation>
</comment>
<dbReference type="Pfam" id="PF00012">
    <property type="entry name" value="HSP70"/>
    <property type="match status" value="1"/>
</dbReference>
<dbReference type="GO" id="GO:0005524">
    <property type="term" value="F:ATP binding"/>
    <property type="evidence" value="ECO:0007669"/>
    <property type="project" value="UniProtKB-KW"/>
</dbReference>
<keyword evidence="3" id="KW-0732">Signal</keyword>
<dbReference type="InterPro" id="IPR043129">
    <property type="entry name" value="ATPase_NBD"/>
</dbReference>
<dbReference type="PRINTS" id="PR00301">
    <property type="entry name" value="HEATSHOCK70"/>
</dbReference>
<evidence type="ECO:0000256" key="4">
    <source>
        <dbReference type="ARBA" id="ARBA00022741"/>
    </source>
</evidence>
<dbReference type="PROSITE" id="PS00329">
    <property type="entry name" value="HSP70_2"/>
    <property type="match status" value="1"/>
</dbReference>
<evidence type="ECO:0000256" key="2">
    <source>
        <dbReference type="ARBA" id="ARBA00007381"/>
    </source>
</evidence>
<protein>
    <submittedName>
        <fullName evidence="11">Endoplasmic reticulum chaperone BiP</fullName>
    </submittedName>
</protein>
<reference evidence="11 12" key="1">
    <citation type="submission" date="2019-07" db="EMBL/GenBank/DDBJ databases">
        <title>Draft genome assembly of a fouling barnacle, Amphibalanus amphitrite (Darwin, 1854): The first reference genome for Thecostraca.</title>
        <authorList>
            <person name="Kim W."/>
        </authorList>
    </citation>
    <scope>NUCLEOTIDE SEQUENCE [LARGE SCALE GENOMIC DNA]</scope>
    <source>
        <strain evidence="11">SNU_AA5</strain>
        <tissue evidence="11">Soma without cirri and trophi</tissue>
    </source>
</reference>
<comment type="similarity">
    <text evidence="2 8">Belongs to the heat shock protein 70 family.</text>
</comment>
<name>A0A6A4WA66_AMPAM</name>
<dbReference type="SUPFAM" id="SSF100920">
    <property type="entry name" value="Heat shock protein 70kD (HSP70), peptide-binding domain"/>
    <property type="match status" value="1"/>
</dbReference>
<dbReference type="Gene3D" id="3.90.640.10">
    <property type="entry name" value="Actin, Chain A, domain 4"/>
    <property type="match status" value="1"/>
</dbReference>
<dbReference type="PROSITE" id="PS01036">
    <property type="entry name" value="HSP70_3"/>
    <property type="match status" value="1"/>
</dbReference>
<keyword evidence="6 8" id="KW-0067">ATP-binding</keyword>
<evidence type="ECO:0000256" key="9">
    <source>
        <dbReference type="SAM" id="Coils"/>
    </source>
</evidence>
<evidence type="ECO:0000313" key="12">
    <source>
        <dbReference type="Proteomes" id="UP000440578"/>
    </source>
</evidence>
<keyword evidence="4 8" id="KW-0547">Nucleotide-binding</keyword>
<evidence type="ECO:0000256" key="1">
    <source>
        <dbReference type="ARBA" id="ARBA00004319"/>
    </source>
</evidence>
<dbReference type="Gene3D" id="1.20.1270.10">
    <property type="match status" value="1"/>
</dbReference>
<dbReference type="FunFam" id="1.20.1270.10:FF:000029">
    <property type="entry name" value="Heat shock 70 kDa protein cognate"/>
    <property type="match status" value="1"/>
</dbReference>
<proteinExistence type="inferred from homology"/>
<dbReference type="Gene3D" id="3.30.420.40">
    <property type="match status" value="2"/>
</dbReference>
<dbReference type="Proteomes" id="UP000440578">
    <property type="component" value="Unassembled WGS sequence"/>
</dbReference>
<dbReference type="SMR" id="A0A6A4WA66"/>
<dbReference type="FunFam" id="3.90.640.10:FF:000153">
    <property type="entry name" value="Endoplasmic reticulum chaperone BiP"/>
    <property type="match status" value="1"/>
</dbReference>
<comment type="caution">
    <text evidence="11">The sequence shown here is derived from an EMBL/GenBank/DDBJ whole genome shotgun (WGS) entry which is preliminary data.</text>
</comment>
<evidence type="ECO:0000256" key="10">
    <source>
        <dbReference type="SAM" id="MobiDB-lite"/>
    </source>
</evidence>
<dbReference type="PANTHER" id="PTHR19375">
    <property type="entry name" value="HEAT SHOCK PROTEIN 70KDA"/>
    <property type="match status" value="1"/>
</dbReference>
<dbReference type="SUPFAM" id="SSF53067">
    <property type="entry name" value="Actin-like ATPase domain"/>
    <property type="match status" value="2"/>
</dbReference>
<dbReference type="GO" id="GO:0140662">
    <property type="term" value="F:ATP-dependent protein folding chaperone"/>
    <property type="evidence" value="ECO:0007669"/>
    <property type="project" value="InterPro"/>
</dbReference>
<dbReference type="GO" id="GO:0005788">
    <property type="term" value="C:endoplasmic reticulum lumen"/>
    <property type="evidence" value="ECO:0007669"/>
    <property type="project" value="UniProtKB-SubCell"/>
</dbReference>
<dbReference type="OrthoDB" id="2401965at2759"/>
<evidence type="ECO:0000256" key="3">
    <source>
        <dbReference type="ARBA" id="ARBA00022729"/>
    </source>
</evidence>
<dbReference type="FunFam" id="3.30.420.40:FF:000028">
    <property type="entry name" value="heat shock 70 kDa protein-like"/>
    <property type="match status" value="1"/>
</dbReference>
<sequence length="539" mass="59704">MLIEKNSKPHVRVEVDGKDKVFTPEEISAMVLSKMKETAESYLGKKVTHAVVTVPAYFNDAQRQATKDAGSIAGLTVMRIINEPTAAAIAYGMDKKEGEKNVLVFDLGGGTFDVSLLTIDNGVFEVVATNGDTHLGGEDFDQRVMEHFIKMYKKKHGKDIRGNNRAIQRLRREVEKAKRALSSQHQVKIEIENFFEGNDFSETLTRAKFEELNMDLFRGTMKPVQKVLDDADLQKKDVDEIVLVGGSTRIPKIQQLVKEFFNGKEPSRGINPDEAVAYGAAVQAGVLSGDSDTSNIVLLDVNPLTLGIETVGGVMTKLITRNTVIPTKKSQVFSTASDNQHTVTISVFEGERPMTKDNHELGKFDLTGIPPAPRGVPQIEVTFEIDANGILQVSAEDKGTGSKEKIVITNDQNRLTPEDIERMIQDSEKYADEDKKLKERVEARNELESYAYSLKNQLNDKEKLGAKLSDDDKSKIEEVIEEKIKWLDANQEADAAEFKAQKKEMEDIIQPIISKLYQGAGGAPPPTGDDDSSSDKDEL</sequence>
<dbReference type="InterPro" id="IPR018181">
    <property type="entry name" value="Heat_shock_70_CS"/>
</dbReference>
<dbReference type="InterPro" id="IPR013126">
    <property type="entry name" value="Hsp_70_fam"/>
</dbReference>
<dbReference type="AlphaFoldDB" id="A0A6A4WA66"/>
<dbReference type="FunFam" id="2.60.34.10:FF:000014">
    <property type="entry name" value="Chaperone protein DnaK HSP70"/>
    <property type="match status" value="1"/>
</dbReference>
<evidence type="ECO:0000256" key="6">
    <source>
        <dbReference type="ARBA" id="ARBA00022840"/>
    </source>
</evidence>
<feature type="coiled-coil region" evidence="9">
    <location>
        <begin position="160"/>
        <end position="187"/>
    </location>
</feature>
<dbReference type="SUPFAM" id="SSF100934">
    <property type="entry name" value="Heat shock protein 70kD (HSP70), C-terminal subdomain"/>
    <property type="match status" value="1"/>
</dbReference>
<dbReference type="FunFam" id="3.30.420.40:FF:000172">
    <property type="entry name" value="Heat shock 70 kDa protein"/>
    <property type="match status" value="1"/>
</dbReference>